<dbReference type="InterPro" id="IPR016024">
    <property type="entry name" value="ARM-type_fold"/>
</dbReference>
<dbReference type="Pfam" id="PF10350">
    <property type="entry name" value="DUF2428"/>
    <property type="match status" value="1"/>
</dbReference>
<evidence type="ECO:0000256" key="1">
    <source>
        <dbReference type="ARBA" id="ARBA00010409"/>
    </source>
</evidence>
<organism evidence="4 5">
    <name type="scientific">Blyttiomyces helicus</name>
    <dbReference type="NCBI Taxonomy" id="388810"/>
    <lineage>
        <taxon>Eukaryota</taxon>
        <taxon>Fungi</taxon>
        <taxon>Fungi incertae sedis</taxon>
        <taxon>Chytridiomycota</taxon>
        <taxon>Chytridiomycota incertae sedis</taxon>
        <taxon>Chytridiomycetes</taxon>
        <taxon>Chytridiomycetes incertae sedis</taxon>
        <taxon>Blyttiomyces</taxon>
    </lineage>
</organism>
<dbReference type="InterPro" id="IPR051954">
    <property type="entry name" value="tRNA_methyltransferase_THADA"/>
</dbReference>
<proteinExistence type="inferred from homology"/>
<dbReference type="AlphaFoldDB" id="A0A4P9WLU6"/>
<evidence type="ECO:0000256" key="2">
    <source>
        <dbReference type="SAM" id="MobiDB-lite"/>
    </source>
</evidence>
<evidence type="ECO:0000313" key="4">
    <source>
        <dbReference type="EMBL" id="RKO93165.1"/>
    </source>
</evidence>
<feature type="region of interest" description="Disordered" evidence="2">
    <location>
        <begin position="1"/>
        <end position="61"/>
    </location>
</feature>
<dbReference type="InterPro" id="IPR019442">
    <property type="entry name" value="THADA/TRM732_DUF2428"/>
</dbReference>
<dbReference type="Proteomes" id="UP000269721">
    <property type="component" value="Unassembled WGS sequence"/>
</dbReference>
<dbReference type="EMBL" id="KZ994349">
    <property type="protein sequence ID" value="RKO93165.1"/>
    <property type="molecule type" value="Genomic_DNA"/>
</dbReference>
<feature type="domain" description="DUF2428" evidence="3">
    <location>
        <begin position="383"/>
        <end position="535"/>
    </location>
</feature>
<dbReference type="PANTHER" id="PTHR14387:SF0">
    <property type="entry name" value="DUF2428 DOMAIN-CONTAINING PROTEIN"/>
    <property type="match status" value="1"/>
</dbReference>
<evidence type="ECO:0000259" key="3">
    <source>
        <dbReference type="Pfam" id="PF10350"/>
    </source>
</evidence>
<gene>
    <name evidence="4" type="ORF">BDK51DRAFT_41998</name>
</gene>
<reference evidence="5" key="1">
    <citation type="journal article" date="2018" name="Nat. Microbiol.">
        <title>Leveraging single-cell genomics to expand the fungal tree of life.</title>
        <authorList>
            <person name="Ahrendt S.R."/>
            <person name="Quandt C.A."/>
            <person name="Ciobanu D."/>
            <person name="Clum A."/>
            <person name="Salamov A."/>
            <person name="Andreopoulos B."/>
            <person name="Cheng J.F."/>
            <person name="Woyke T."/>
            <person name="Pelin A."/>
            <person name="Henrissat B."/>
            <person name="Reynolds N.K."/>
            <person name="Benny G.L."/>
            <person name="Smith M.E."/>
            <person name="James T.Y."/>
            <person name="Grigoriev I.V."/>
        </authorList>
    </citation>
    <scope>NUCLEOTIDE SEQUENCE [LARGE SCALE GENOMIC DNA]</scope>
</reference>
<dbReference type="PANTHER" id="PTHR14387">
    <property type="entry name" value="THADA/DEATH RECEPTOR INTERACTING PROTEIN"/>
    <property type="match status" value="1"/>
</dbReference>
<dbReference type="OrthoDB" id="2115266at2759"/>
<dbReference type="GO" id="GO:0005829">
    <property type="term" value="C:cytosol"/>
    <property type="evidence" value="ECO:0007669"/>
    <property type="project" value="TreeGrafter"/>
</dbReference>
<dbReference type="GO" id="GO:0030488">
    <property type="term" value="P:tRNA methylation"/>
    <property type="evidence" value="ECO:0007669"/>
    <property type="project" value="TreeGrafter"/>
</dbReference>
<feature type="compositionally biased region" description="Polar residues" evidence="2">
    <location>
        <begin position="49"/>
        <end position="58"/>
    </location>
</feature>
<sequence>MRSESAGLPRGTVYPSARESSRRMPPEPLHLLTSNLSSPSQPNSLYAWQPNTPSTQKGASFIDDERKGGVESADCEMGSVASASSSKNSMTKSKFSLEGGPLFRKAISNLQASHDDAPKQLVDSLLCRLDPLADPLTLALPMELLALAGEISYPCVEERRADIMRMLLTVVVHNPFELSRQAALRVLKPLRPSWEGDRLQPLESLAWGLVDDPKTVGRLRGASVWGLLDLVRPNPPSGIALVDRLAVELGLAETVREEDRRTSSDASDIDRFRALASLLTRACEMSIVFFEHTSGLELGSVGDDADEDSADDTTGGTRGMLIASHWRILKTGNMRFLQLWLAPLRVESGMLLMLMPVLRFHFTTPFPATSLLVVVVEGVPDNSDLIGDLGRLFSHILISVHHHGVANAAQRAFMTLCSALATTKSSTLLDLWTENALSSISSVSIVRHDDRSAGTARILLSILNGLKKDRARQIEATRRVYDALALLVDGDREVQEAIQVSALDTVCWLKKDAGIGRLLPAEDIFLLAIRGLNSDRKPVQGASSLLYSRLLQRVVDAAQNPSDFFTSHPRLLSLVQDELEMSIRTVDSMKLTFNARFLVPKSSKSPEDVVPNLGPAVKTRARVFALRSGGIVDASPLADSVSVADCQGLFGALAGLREMAAANMASLVENDRLLKTCREYIALLPDAPGISTNPILPNFDAGNDHWKLTYSQANLLKTPSMAFYTRFAESIPTIAATVFDRFWLATERNTCTLTRALFVEVLARLVGHTCEKTASALRLMEIGVGLRHAGIDFLPTSPPVPFQDSWTERSIGDDLLAESAARLSLNLALSAISTRSLAEQVDFLLGQGRWAVSNATLRWLKENFEGWRRWVNHCKPDFPVVAQCSRAPCGDVIIATVLRKILFDTVRGDPHSCLIPAMEVALLDDGARLLEIDSIGLLHTLKEFLRTEATDSDVSLLAVEMMGYTLNHVSTESFEQALLTYLEVMEKMATADCQTAWATSLIRLPTPPSLAPSTSTRLVLLIIKLLVEDDEEVRGLACRFLARLLPDESIREADPLEACENALSHLSNQSVSLVRFILPWSDAMSASSASSLTLRATTLVAEAARTSISKLADAQLAEIRRILLPDEEVAFEELRAFVTLLDQTSAESSICLAQIPLARTHRLLQATCCFCLSKPTSRHYPVLKGALTYCFRAKRFRLPDSLTYAPSQQPLKISSEQSTKMPR</sequence>
<evidence type="ECO:0000313" key="5">
    <source>
        <dbReference type="Proteomes" id="UP000269721"/>
    </source>
</evidence>
<feature type="compositionally biased region" description="Low complexity" evidence="2">
    <location>
        <begin position="31"/>
        <end position="45"/>
    </location>
</feature>
<name>A0A4P9WLU6_9FUNG</name>
<comment type="similarity">
    <text evidence="1">Belongs to the THADA family.</text>
</comment>
<keyword evidence="5" id="KW-1185">Reference proteome</keyword>
<dbReference type="SUPFAM" id="SSF48371">
    <property type="entry name" value="ARM repeat"/>
    <property type="match status" value="1"/>
</dbReference>
<accession>A0A4P9WLU6</accession>
<protein>
    <recommendedName>
        <fullName evidence="3">DUF2428 domain-containing protein</fullName>
    </recommendedName>
</protein>